<feature type="region of interest" description="Disordered" evidence="11">
    <location>
        <begin position="116"/>
        <end position="147"/>
    </location>
</feature>
<keyword evidence="12" id="KW-0472">Membrane</keyword>
<comment type="similarity">
    <text evidence="2">Belongs to the glycosyl hydrolase 19 family. Chitinase class I subfamily.</text>
</comment>
<evidence type="ECO:0000256" key="1">
    <source>
        <dbReference type="ARBA" id="ARBA00000822"/>
    </source>
</evidence>
<evidence type="ECO:0000256" key="2">
    <source>
        <dbReference type="ARBA" id="ARBA00009373"/>
    </source>
</evidence>
<keyword evidence="7" id="KW-1015">Disulfide bond</keyword>
<dbReference type="PANTHER" id="PTHR22595:SF79">
    <property type="entry name" value="CHITINASE 12"/>
    <property type="match status" value="1"/>
</dbReference>
<dbReference type="AlphaFoldDB" id="A0A6V7NRV9"/>
<dbReference type="GO" id="GO:0050832">
    <property type="term" value="P:defense response to fungus"/>
    <property type="evidence" value="ECO:0007669"/>
    <property type="project" value="TreeGrafter"/>
</dbReference>
<comment type="catalytic activity">
    <reaction evidence="1">
        <text>Random endo-hydrolysis of N-acetyl-beta-D-glucosaminide (1-&gt;4)-beta-linkages in chitin and chitodextrins.</text>
        <dbReference type="EC" id="3.2.1.14"/>
    </reaction>
</comment>
<dbReference type="InterPro" id="IPR000726">
    <property type="entry name" value="Glyco_hydro_19_cat"/>
</dbReference>
<dbReference type="Gene3D" id="1.10.530.10">
    <property type="match status" value="1"/>
</dbReference>
<dbReference type="Pfam" id="PF00182">
    <property type="entry name" value="Glyco_hydro_19"/>
    <property type="match status" value="1"/>
</dbReference>
<evidence type="ECO:0000256" key="3">
    <source>
        <dbReference type="ARBA" id="ARBA00012729"/>
    </source>
</evidence>
<accession>A0A6V7NRV9</accession>
<reference evidence="14" key="1">
    <citation type="submission" date="2020-07" db="EMBL/GenBank/DDBJ databases">
        <authorList>
            <person name="Lin J."/>
        </authorList>
    </citation>
    <scope>NUCLEOTIDE SEQUENCE</scope>
</reference>
<feature type="compositionally biased region" description="Polar residues" evidence="11">
    <location>
        <begin position="84"/>
        <end position="94"/>
    </location>
</feature>
<keyword evidence="8" id="KW-0119">Carbohydrate metabolism</keyword>
<feature type="region of interest" description="Disordered" evidence="11">
    <location>
        <begin position="78"/>
        <end position="100"/>
    </location>
</feature>
<evidence type="ECO:0000259" key="13">
    <source>
        <dbReference type="Pfam" id="PF00182"/>
    </source>
</evidence>
<keyword evidence="12" id="KW-0812">Transmembrane</keyword>
<name>A0A6V7NRV9_ANACO</name>
<dbReference type="EMBL" id="LR862141">
    <property type="protein sequence ID" value="CAD1821237.1"/>
    <property type="molecule type" value="Genomic_DNA"/>
</dbReference>
<evidence type="ECO:0000256" key="10">
    <source>
        <dbReference type="ARBA" id="ARBA00023326"/>
    </source>
</evidence>
<gene>
    <name evidence="14" type="ORF">CB5_LOCUS4448</name>
</gene>
<evidence type="ECO:0000256" key="12">
    <source>
        <dbReference type="SAM" id="Phobius"/>
    </source>
</evidence>
<keyword evidence="4" id="KW-0378">Hydrolase</keyword>
<dbReference type="GO" id="GO:0000272">
    <property type="term" value="P:polysaccharide catabolic process"/>
    <property type="evidence" value="ECO:0007669"/>
    <property type="project" value="UniProtKB-KW"/>
</dbReference>
<keyword evidence="10" id="KW-0624">Polysaccharide degradation</keyword>
<evidence type="ECO:0000256" key="5">
    <source>
        <dbReference type="ARBA" id="ARBA00022821"/>
    </source>
</evidence>
<feature type="domain" description="Glycoside hydrolase family 19 catalytic" evidence="13">
    <location>
        <begin position="1"/>
        <end position="62"/>
    </location>
</feature>
<evidence type="ECO:0000256" key="6">
    <source>
        <dbReference type="ARBA" id="ARBA00023024"/>
    </source>
</evidence>
<evidence type="ECO:0000313" key="14">
    <source>
        <dbReference type="EMBL" id="CAD1821237.1"/>
    </source>
</evidence>
<proteinExistence type="inferred from homology"/>
<dbReference type="EC" id="3.2.1.14" evidence="3"/>
<dbReference type="GO" id="GO:0008843">
    <property type="term" value="F:endochitinase activity"/>
    <property type="evidence" value="ECO:0007669"/>
    <property type="project" value="UniProtKB-EC"/>
</dbReference>
<keyword evidence="6" id="KW-0146">Chitin degradation</keyword>
<protein>
    <recommendedName>
        <fullName evidence="3">chitinase</fullName>
        <ecNumber evidence="3">3.2.1.14</ecNumber>
    </recommendedName>
</protein>
<sequence length="174" mass="18472">MLKHRNENSWPAHGFYTYAAFIAAANSFSSFGTMGDVIVQKREILAFLVQTSHKTTGPAGKAITDSQWTCSTTRTWSRWTQQSHSRPQSGSGCPQSPKPSCHDVITVDGPLLPSINQPISFQGTDTSSTAGSSAGAGPTAMSQNGSGSTRDIVIDILGVSCGDILDCCNQKPFD</sequence>
<organism evidence="14">
    <name type="scientific">Ananas comosus var. bracteatus</name>
    <name type="common">red pineapple</name>
    <dbReference type="NCBI Taxonomy" id="296719"/>
    <lineage>
        <taxon>Eukaryota</taxon>
        <taxon>Viridiplantae</taxon>
        <taxon>Streptophyta</taxon>
        <taxon>Embryophyta</taxon>
        <taxon>Tracheophyta</taxon>
        <taxon>Spermatophyta</taxon>
        <taxon>Magnoliopsida</taxon>
        <taxon>Liliopsida</taxon>
        <taxon>Poales</taxon>
        <taxon>Bromeliaceae</taxon>
        <taxon>Bromelioideae</taxon>
        <taxon>Ananas</taxon>
    </lineage>
</organism>
<evidence type="ECO:0000256" key="11">
    <source>
        <dbReference type="SAM" id="MobiDB-lite"/>
    </source>
</evidence>
<dbReference type="SUPFAM" id="SSF53955">
    <property type="entry name" value="Lysozyme-like"/>
    <property type="match status" value="1"/>
</dbReference>
<evidence type="ECO:0000256" key="8">
    <source>
        <dbReference type="ARBA" id="ARBA00023277"/>
    </source>
</evidence>
<dbReference type="PANTHER" id="PTHR22595">
    <property type="entry name" value="CHITINASE-RELATED"/>
    <property type="match status" value="1"/>
</dbReference>
<keyword evidence="5" id="KW-0611">Plant defense</keyword>
<dbReference type="GO" id="GO:0016998">
    <property type="term" value="P:cell wall macromolecule catabolic process"/>
    <property type="evidence" value="ECO:0007669"/>
    <property type="project" value="InterPro"/>
</dbReference>
<dbReference type="GO" id="GO:0006032">
    <property type="term" value="P:chitin catabolic process"/>
    <property type="evidence" value="ECO:0007669"/>
    <property type="project" value="UniProtKB-KW"/>
</dbReference>
<evidence type="ECO:0000256" key="7">
    <source>
        <dbReference type="ARBA" id="ARBA00023157"/>
    </source>
</evidence>
<evidence type="ECO:0000256" key="4">
    <source>
        <dbReference type="ARBA" id="ARBA00022801"/>
    </source>
</evidence>
<keyword evidence="12" id="KW-1133">Transmembrane helix</keyword>
<dbReference type="InterPro" id="IPR023346">
    <property type="entry name" value="Lysozyme-like_dom_sf"/>
</dbReference>
<keyword evidence="9" id="KW-0326">Glycosidase</keyword>
<evidence type="ECO:0000256" key="9">
    <source>
        <dbReference type="ARBA" id="ARBA00023295"/>
    </source>
</evidence>
<feature type="transmembrane region" description="Helical" evidence="12">
    <location>
        <begin position="15"/>
        <end position="39"/>
    </location>
</feature>
<feature type="compositionally biased region" description="Low complexity" evidence="11">
    <location>
        <begin position="123"/>
        <end position="140"/>
    </location>
</feature>